<organism evidence="6 7">
    <name type="scientific">Candidatus Desulfovibrio intestinavium</name>
    <dbReference type="NCBI Taxonomy" id="2838534"/>
    <lineage>
        <taxon>Bacteria</taxon>
        <taxon>Pseudomonadati</taxon>
        <taxon>Thermodesulfobacteriota</taxon>
        <taxon>Desulfovibrionia</taxon>
        <taxon>Desulfovibrionales</taxon>
        <taxon>Desulfovibrionaceae</taxon>
        <taxon>Desulfovibrio</taxon>
    </lineage>
</organism>
<evidence type="ECO:0000259" key="5">
    <source>
        <dbReference type="Pfam" id="PF00156"/>
    </source>
</evidence>
<feature type="short sequence motif" description="PRPP-binding" evidence="4">
    <location>
        <begin position="98"/>
        <end position="110"/>
    </location>
</feature>
<evidence type="ECO:0000256" key="4">
    <source>
        <dbReference type="HAMAP-Rule" id="MF_01219"/>
    </source>
</evidence>
<keyword evidence="4 6" id="KW-0328">Glycosyltransferase</keyword>
<evidence type="ECO:0000256" key="3">
    <source>
        <dbReference type="ARBA" id="ARBA00023163"/>
    </source>
</evidence>
<dbReference type="InterPro" id="IPR029057">
    <property type="entry name" value="PRTase-like"/>
</dbReference>
<evidence type="ECO:0000256" key="1">
    <source>
        <dbReference type="ARBA" id="ARBA00005565"/>
    </source>
</evidence>
<evidence type="ECO:0000256" key="2">
    <source>
        <dbReference type="ARBA" id="ARBA00023015"/>
    </source>
</evidence>
<dbReference type="GO" id="GO:0006355">
    <property type="term" value="P:regulation of DNA-templated transcription"/>
    <property type="evidence" value="ECO:0007669"/>
    <property type="project" value="UniProtKB-UniRule"/>
</dbReference>
<dbReference type="PANTHER" id="PTHR11608">
    <property type="entry name" value="BIFUNCTIONAL PROTEIN PYRR"/>
    <property type="match status" value="1"/>
</dbReference>
<keyword evidence="2 4" id="KW-0805">Transcription regulation</keyword>
<comment type="function">
    <text evidence="4">Also displays a weak uracil phosphoribosyltransferase activity which is not physiologically significant.</text>
</comment>
<dbReference type="Proteomes" id="UP000823821">
    <property type="component" value="Unassembled WGS sequence"/>
</dbReference>
<proteinExistence type="inferred from homology"/>
<dbReference type="FunFam" id="3.40.50.2020:FF:000020">
    <property type="entry name" value="Bifunctional protein PyrR"/>
    <property type="match status" value="1"/>
</dbReference>
<dbReference type="AlphaFoldDB" id="A0A9D2HN04"/>
<comment type="caution">
    <text evidence="6">The sequence shown here is derived from an EMBL/GenBank/DDBJ whole genome shotgun (WGS) entry which is preliminary data.</text>
</comment>
<dbReference type="SUPFAM" id="SSF53271">
    <property type="entry name" value="PRTase-like"/>
    <property type="match status" value="1"/>
</dbReference>
<comment type="similarity">
    <text evidence="1 4">Belongs to the purine/pyrimidine phosphoribosyltransferase family. PyrR subfamily.</text>
</comment>
<feature type="domain" description="Phosphoribosyltransferase" evidence="5">
    <location>
        <begin position="6"/>
        <end position="145"/>
    </location>
</feature>
<dbReference type="InterPro" id="IPR023050">
    <property type="entry name" value="PyrR"/>
</dbReference>
<evidence type="ECO:0000313" key="7">
    <source>
        <dbReference type="Proteomes" id="UP000823821"/>
    </source>
</evidence>
<reference evidence="6" key="2">
    <citation type="submission" date="2021-04" db="EMBL/GenBank/DDBJ databases">
        <authorList>
            <person name="Gilroy R."/>
        </authorList>
    </citation>
    <scope>NUCLEOTIDE SEQUENCE</scope>
    <source>
        <strain evidence="6">5032</strain>
    </source>
</reference>
<dbReference type="NCBIfam" id="NF003549">
    <property type="entry name" value="PRK05205.1-5"/>
    <property type="match status" value="1"/>
</dbReference>
<accession>A0A9D2HN04</accession>
<gene>
    <name evidence="4 6" type="primary">pyrR</name>
    <name evidence="6" type="ORF">H9784_02690</name>
</gene>
<comment type="function">
    <text evidence="4">Regulates the transcription of the pyrimidine nucleotide (pyr) operon in response to exogenous pyrimidines.</text>
</comment>
<sequence>MSAHVILNREEIARILDRLASQIYERHGSCATLQLVGIQRRGVDIARRLAALLARRIGRELPLGTLDINLYRDDWTSLAGKPQLGQSRIPAPVDAADILLVDDVLFTGRTVRAALEALLDYGRPRSVELLVLVDRGHRELPIEATYAGRNVATRRDERIDVLLEERDGLDEVRLSRTDAATHA</sequence>
<dbReference type="InterPro" id="IPR000836">
    <property type="entry name" value="PRTase_dom"/>
</dbReference>
<dbReference type="EMBL" id="DWZD01000018">
    <property type="protein sequence ID" value="HJA78468.1"/>
    <property type="molecule type" value="Genomic_DNA"/>
</dbReference>
<dbReference type="HAMAP" id="MF_01219">
    <property type="entry name" value="PyrR"/>
    <property type="match status" value="1"/>
</dbReference>
<comment type="catalytic activity">
    <reaction evidence="4">
        <text>UMP + diphosphate = 5-phospho-alpha-D-ribose 1-diphosphate + uracil</text>
        <dbReference type="Rhea" id="RHEA:13017"/>
        <dbReference type="ChEBI" id="CHEBI:17568"/>
        <dbReference type="ChEBI" id="CHEBI:33019"/>
        <dbReference type="ChEBI" id="CHEBI:57865"/>
        <dbReference type="ChEBI" id="CHEBI:58017"/>
        <dbReference type="EC" id="2.4.2.9"/>
    </reaction>
</comment>
<dbReference type="Pfam" id="PF00156">
    <property type="entry name" value="Pribosyltran"/>
    <property type="match status" value="1"/>
</dbReference>
<protein>
    <recommendedName>
        <fullName evidence="4">Bifunctional protein PyrR</fullName>
    </recommendedName>
    <domain>
        <recommendedName>
            <fullName evidence="4">Pyrimidine operon regulatory protein</fullName>
        </recommendedName>
    </domain>
    <domain>
        <recommendedName>
            <fullName evidence="4">Uracil phosphoribosyltransferase</fullName>
            <shortName evidence="4">UPRTase</shortName>
            <ecNumber evidence="4">2.4.2.9</ecNumber>
        </recommendedName>
    </domain>
</protein>
<dbReference type="EC" id="2.4.2.9" evidence="4"/>
<keyword evidence="4 6" id="KW-0808">Transferase</keyword>
<dbReference type="InterPro" id="IPR050137">
    <property type="entry name" value="PyrR_bifunctional"/>
</dbReference>
<reference evidence="6" key="1">
    <citation type="journal article" date="2021" name="PeerJ">
        <title>Extensive microbial diversity within the chicken gut microbiome revealed by metagenomics and culture.</title>
        <authorList>
            <person name="Gilroy R."/>
            <person name="Ravi A."/>
            <person name="Getino M."/>
            <person name="Pursley I."/>
            <person name="Horton D.L."/>
            <person name="Alikhan N.F."/>
            <person name="Baker D."/>
            <person name="Gharbi K."/>
            <person name="Hall N."/>
            <person name="Watson M."/>
            <person name="Adriaenssens E.M."/>
            <person name="Foster-Nyarko E."/>
            <person name="Jarju S."/>
            <person name="Secka A."/>
            <person name="Antonio M."/>
            <person name="Oren A."/>
            <person name="Chaudhuri R.R."/>
            <person name="La Ragione R."/>
            <person name="Hildebrand F."/>
            <person name="Pallen M.J."/>
        </authorList>
    </citation>
    <scope>NUCLEOTIDE SEQUENCE</scope>
    <source>
        <strain evidence="6">5032</strain>
    </source>
</reference>
<keyword evidence="3 4" id="KW-0804">Transcription</keyword>
<name>A0A9D2HN04_9BACT</name>
<dbReference type="CDD" id="cd06223">
    <property type="entry name" value="PRTases_typeI"/>
    <property type="match status" value="1"/>
</dbReference>
<dbReference type="PANTHER" id="PTHR11608:SF0">
    <property type="entry name" value="BIFUNCTIONAL PROTEIN PYRR"/>
    <property type="match status" value="1"/>
</dbReference>
<evidence type="ECO:0000313" key="6">
    <source>
        <dbReference type="EMBL" id="HJA78468.1"/>
    </source>
</evidence>
<dbReference type="Gene3D" id="3.40.50.2020">
    <property type="match status" value="1"/>
</dbReference>
<dbReference type="GO" id="GO:0004845">
    <property type="term" value="F:uracil phosphoribosyltransferase activity"/>
    <property type="evidence" value="ECO:0007669"/>
    <property type="project" value="UniProtKB-UniRule"/>
</dbReference>